<dbReference type="AlphaFoldDB" id="A0A8R2QV91"/>
<evidence type="ECO:0000313" key="14">
    <source>
        <dbReference type="Proteomes" id="UP000005204"/>
    </source>
</evidence>
<dbReference type="InterPro" id="IPR020895">
    <property type="entry name" value="Frataxin_CS"/>
</dbReference>
<dbReference type="PROSITE" id="PS50810">
    <property type="entry name" value="FRATAXIN_2"/>
    <property type="match status" value="1"/>
</dbReference>
<organism evidence="13 14">
    <name type="scientific">Bombyx mori</name>
    <name type="common">Silk moth</name>
    <dbReference type="NCBI Taxonomy" id="7091"/>
    <lineage>
        <taxon>Eukaryota</taxon>
        <taxon>Metazoa</taxon>
        <taxon>Ecdysozoa</taxon>
        <taxon>Arthropoda</taxon>
        <taxon>Hexapoda</taxon>
        <taxon>Insecta</taxon>
        <taxon>Pterygota</taxon>
        <taxon>Neoptera</taxon>
        <taxon>Endopterygota</taxon>
        <taxon>Lepidoptera</taxon>
        <taxon>Glossata</taxon>
        <taxon>Ditrysia</taxon>
        <taxon>Bombycoidea</taxon>
        <taxon>Bombycidae</taxon>
        <taxon>Bombycinae</taxon>
        <taxon>Bombyx</taxon>
    </lineage>
</organism>
<comment type="subcellular location">
    <subcellularLocation>
        <location evidence="1">Mitochondrion</location>
    </subcellularLocation>
</comment>
<comment type="similarity">
    <text evidence="2">Belongs to the frataxin family.</text>
</comment>
<dbReference type="InterPro" id="IPR002908">
    <property type="entry name" value="Frataxin/CyaY"/>
</dbReference>
<evidence type="ECO:0000256" key="7">
    <source>
        <dbReference type="ARBA" id="ARBA00022946"/>
    </source>
</evidence>
<dbReference type="InterPro" id="IPR017789">
    <property type="entry name" value="Frataxin"/>
</dbReference>
<evidence type="ECO:0000256" key="8">
    <source>
        <dbReference type="ARBA" id="ARBA00023002"/>
    </source>
</evidence>
<dbReference type="CDD" id="cd00503">
    <property type="entry name" value="Frataxin"/>
    <property type="match status" value="1"/>
</dbReference>
<sequence>MIRNIIRTGRWLVRLQINSLAPIAIRKSSSILKDFRLNVSCGFNNRRLSDNIRNEEEPLVFEEACNETLESLCDFFEQLIEDAPNLKGADVTYSDGVLTISLGKHGTYVINRQIPNKQIWLSSPTSGPKRYDLVLEGGGYWIYKHDGVTLHKLLQQEISKNQTVLSETICRSVVGGRLDFPRNASFAAVKIVLWLEEEFSIAFKQGSGMFVNTEEEEEKLEGGVAKTSDPDKFVQLTVKSSDALLEHLHMLVQEALDHADLPVLTATLGAAALLKNSLYCYLQHVEDSGNAERFSILQACYKRYVAMSEAVAERVLDLHCRVLSLYVLQDAGGRGGAGGGAPSVQGWWLYMNDIRKQSSEETMHIEDSGRSILHRRFISGLSQTNTSTSTTPLLLNDILNTLLCVAQLLPAVCGGGRELAGAGAGAGGGARHVRDVHAKCNELFKCFVYRGAPLHFIHQALTNEDQTQIPAQDGPQPWYTFVSPQLFDRVNDGGAARGAELPSRTALALELMVLLAQPQPSWALIVKVLTMRDCLLARMLLVRALRNMSPDNSKWSVRAQWYATGAGPQSCDGFLCTADGYCRFKGDSDGTYPRPPRPPPRVRLACTPPPSLPDGEEYARAAGALTYILVSVGSKAEIKSTLCYGLEMSGRDWAAGLDRRQIWSERRAAWLSAVAGAAGGAVVRGAGPLLARALASRASLFQTVSLCLTYVERSVDSTGAPLQLACEALQAALPAHVAPLGDSVLLQVLIMIAYEEIQNWAKKEEEKGKKESAEGARCVCEALCGADRGPLEPQLQRLLNKSRRPQRLSQQHGLQDFPEFAQLKLQYPYAYAQGDVAGAGAERGGDAAALTDRLLMAAPGRDSLRDCKKYFCQMKSLNCNLSARQVSSVQRRAVVLQVVYEHLRLHARWVYEQLGAPPPPGPRAPLLHTMFHIGHQPFDQFLQGGGTPSSNQLLKFKQNQNNDFIFCTI</sequence>
<dbReference type="Pfam" id="PF01491">
    <property type="entry name" value="Frataxin_Cyay"/>
    <property type="match status" value="1"/>
</dbReference>
<reference evidence="13" key="2">
    <citation type="submission" date="2022-06" db="UniProtKB">
        <authorList>
            <consortium name="EnsemblMetazoa"/>
        </authorList>
    </citation>
    <scope>IDENTIFICATION</scope>
    <source>
        <strain evidence="13">p50T (Dazao)</strain>
    </source>
</reference>
<keyword evidence="6" id="KW-0410">Iron transport</keyword>
<dbReference type="Pfam" id="PF14906">
    <property type="entry name" value="DUF4495"/>
    <property type="match status" value="1"/>
</dbReference>
<keyword evidence="8" id="KW-0560">Oxidoreductase</keyword>
<evidence type="ECO:0000313" key="13">
    <source>
        <dbReference type="EnsemblMetazoa" id="XP_037868952.1"/>
    </source>
</evidence>
<keyword evidence="11" id="KW-0496">Mitochondrion</keyword>
<keyword evidence="7" id="KW-0809">Transit peptide</keyword>
<dbReference type="InterPro" id="IPR027993">
    <property type="entry name" value="DUF4495"/>
</dbReference>
<evidence type="ECO:0000256" key="2">
    <source>
        <dbReference type="ARBA" id="ARBA00008183"/>
    </source>
</evidence>
<keyword evidence="5" id="KW-0813">Transport</keyword>
<evidence type="ECO:0000256" key="4">
    <source>
        <dbReference type="ARBA" id="ARBA00022434"/>
    </source>
</evidence>
<dbReference type="GO" id="GO:0016226">
    <property type="term" value="P:iron-sulfur cluster assembly"/>
    <property type="evidence" value="ECO:0007669"/>
    <property type="project" value="InterPro"/>
</dbReference>
<reference evidence="14" key="1">
    <citation type="journal article" date="2008" name="Insect Biochem. Mol. Biol.">
        <title>The genome of a lepidopteran model insect, the silkworm Bombyx mori.</title>
        <authorList>
            <consortium name="International Silkworm Genome Consortium"/>
        </authorList>
    </citation>
    <scope>NUCLEOTIDE SEQUENCE [LARGE SCALE GENOMIC DNA]</scope>
    <source>
        <strain evidence="14">p50T</strain>
    </source>
</reference>
<dbReference type="PRINTS" id="PR00904">
    <property type="entry name" value="FRATAXIN"/>
</dbReference>
<dbReference type="EnsemblMetazoa" id="XM_038013024.1">
    <property type="protein sequence ID" value="XP_037868952.1"/>
    <property type="gene ID" value="LOC110384752"/>
</dbReference>
<dbReference type="PROSITE" id="PS01344">
    <property type="entry name" value="FRATAXIN_1"/>
    <property type="match status" value="1"/>
</dbReference>
<keyword evidence="9" id="KW-0408">Iron</keyword>
<accession>A0A8R2QV91</accession>
<comment type="catalytic activity">
    <reaction evidence="12">
        <text>4 Fe(2+) + O2 + 4 H(+) = 4 Fe(3+) + 2 H2O</text>
        <dbReference type="Rhea" id="RHEA:11148"/>
        <dbReference type="ChEBI" id="CHEBI:15377"/>
        <dbReference type="ChEBI" id="CHEBI:15378"/>
        <dbReference type="ChEBI" id="CHEBI:15379"/>
        <dbReference type="ChEBI" id="CHEBI:29033"/>
        <dbReference type="ChEBI" id="CHEBI:29034"/>
        <dbReference type="EC" id="1.16.3.1"/>
    </reaction>
</comment>
<dbReference type="PANTHER" id="PTHR33960">
    <property type="entry name" value="SIMILAR TO KIAA0825 PROTEIN"/>
    <property type="match status" value="1"/>
</dbReference>
<keyword evidence="10" id="KW-0406">Ion transport</keyword>
<dbReference type="SMART" id="SM01219">
    <property type="entry name" value="Frataxin_Cyay"/>
    <property type="match status" value="1"/>
</dbReference>
<dbReference type="SUPFAM" id="SSF55387">
    <property type="entry name" value="Frataxin/Nqo15-like"/>
    <property type="match status" value="1"/>
</dbReference>
<evidence type="ECO:0000256" key="5">
    <source>
        <dbReference type="ARBA" id="ARBA00022448"/>
    </source>
</evidence>
<dbReference type="GO" id="GO:0006826">
    <property type="term" value="P:iron ion transport"/>
    <property type="evidence" value="ECO:0007669"/>
    <property type="project" value="UniProtKB-KW"/>
</dbReference>
<keyword evidence="14" id="KW-1185">Reference proteome</keyword>
<dbReference type="PANTHER" id="PTHR33960:SF1">
    <property type="entry name" value="SIMILAR TO KIAA0825 PROTEIN"/>
    <property type="match status" value="1"/>
</dbReference>
<dbReference type="GO" id="GO:0006879">
    <property type="term" value="P:intracellular iron ion homeostasis"/>
    <property type="evidence" value="ECO:0007669"/>
    <property type="project" value="UniProtKB-KW"/>
</dbReference>
<protein>
    <recommendedName>
        <fullName evidence="3">ferroxidase</fullName>
        <ecNumber evidence="3">1.16.3.1</ecNumber>
    </recommendedName>
</protein>
<name>A0A8R2QV91_BOMMO</name>
<evidence type="ECO:0000256" key="12">
    <source>
        <dbReference type="ARBA" id="ARBA00047990"/>
    </source>
</evidence>
<dbReference type="GO" id="GO:0005739">
    <property type="term" value="C:mitochondrion"/>
    <property type="evidence" value="ECO:0007669"/>
    <property type="project" value="UniProtKB-SubCell"/>
</dbReference>
<dbReference type="NCBIfam" id="TIGR03421">
    <property type="entry name" value="FeS_CyaY"/>
    <property type="match status" value="1"/>
</dbReference>
<evidence type="ECO:0000256" key="1">
    <source>
        <dbReference type="ARBA" id="ARBA00004173"/>
    </source>
</evidence>
<keyword evidence="4" id="KW-0409">Iron storage</keyword>
<dbReference type="EC" id="1.16.3.1" evidence="3"/>
<evidence type="ECO:0000256" key="6">
    <source>
        <dbReference type="ARBA" id="ARBA00022496"/>
    </source>
</evidence>
<dbReference type="Proteomes" id="UP000005204">
    <property type="component" value="Unassembled WGS sequence"/>
</dbReference>
<evidence type="ECO:0000256" key="3">
    <source>
        <dbReference type="ARBA" id="ARBA00013107"/>
    </source>
</evidence>
<evidence type="ECO:0000256" key="11">
    <source>
        <dbReference type="ARBA" id="ARBA00023128"/>
    </source>
</evidence>
<dbReference type="GO" id="GO:0004322">
    <property type="term" value="F:ferroxidase activity"/>
    <property type="evidence" value="ECO:0007669"/>
    <property type="project" value="UniProtKB-EC"/>
</dbReference>
<dbReference type="GO" id="GO:0008199">
    <property type="term" value="F:ferric iron binding"/>
    <property type="evidence" value="ECO:0007669"/>
    <property type="project" value="InterPro"/>
</dbReference>
<evidence type="ECO:0000256" key="10">
    <source>
        <dbReference type="ARBA" id="ARBA00023065"/>
    </source>
</evidence>
<dbReference type="NCBIfam" id="TIGR03422">
    <property type="entry name" value="mito_frataxin"/>
    <property type="match status" value="1"/>
</dbReference>
<proteinExistence type="inferred from homology"/>
<dbReference type="InterPro" id="IPR036524">
    <property type="entry name" value="Frataxin/CyaY_sf"/>
</dbReference>
<evidence type="ECO:0000256" key="9">
    <source>
        <dbReference type="ARBA" id="ARBA00023004"/>
    </source>
</evidence>
<dbReference type="Gene3D" id="3.30.920.10">
    <property type="entry name" value="Frataxin/CyaY"/>
    <property type="match status" value="1"/>
</dbReference>